<dbReference type="Proteomes" id="UP000289738">
    <property type="component" value="Chromosome B09"/>
</dbReference>
<reference evidence="2 3" key="1">
    <citation type="submission" date="2019-01" db="EMBL/GenBank/DDBJ databases">
        <title>Sequencing of cultivated peanut Arachis hypogaea provides insights into genome evolution and oil improvement.</title>
        <authorList>
            <person name="Chen X."/>
        </authorList>
    </citation>
    <scope>NUCLEOTIDE SEQUENCE [LARGE SCALE GENOMIC DNA]</scope>
    <source>
        <strain evidence="3">cv. Fuhuasheng</strain>
        <tissue evidence="2">Leaves</tissue>
    </source>
</reference>
<name>A0A444XNH5_ARAHY</name>
<protein>
    <recommendedName>
        <fullName evidence="1">Aminotransferase-like plant mobile domain-containing protein</fullName>
    </recommendedName>
</protein>
<keyword evidence="3" id="KW-1185">Reference proteome</keyword>
<evidence type="ECO:0000313" key="2">
    <source>
        <dbReference type="EMBL" id="RYQ91115.1"/>
    </source>
</evidence>
<evidence type="ECO:0000313" key="3">
    <source>
        <dbReference type="Proteomes" id="UP000289738"/>
    </source>
</evidence>
<dbReference type="InterPro" id="IPR044824">
    <property type="entry name" value="MAIN-like"/>
</dbReference>
<feature type="domain" description="Aminotransferase-like plant mobile" evidence="1">
    <location>
        <begin position="21"/>
        <end position="160"/>
    </location>
</feature>
<comment type="caution">
    <text evidence="2">The sequence shown here is derived from an EMBL/GenBank/DDBJ whole genome shotgun (WGS) entry which is preliminary data.</text>
</comment>
<sequence>MRRKHGMPLDDRIMPYLQMAGLAHFARLNNYWFRLDEPLVSAFVERWCSKTHTFHLSFGECIITLQDVAYQLGLPIDGQYVSRCLTDSKQYIEGGRCTWMQETFSDLPEGADEETVRRYARACIMILLSMQLFNDKSGTHMHIRWLPYVARLKDMGRYSW</sequence>
<dbReference type="AlphaFoldDB" id="A0A444XNH5"/>
<dbReference type="Pfam" id="PF10536">
    <property type="entry name" value="PMD"/>
    <property type="match status" value="1"/>
</dbReference>
<organism evidence="2 3">
    <name type="scientific">Arachis hypogaea</name>
    <name type="common">Peanut</name>
    <dbReference type="NCBI Taxonomy" id="3818"/>
    <lineage>
        <taxon>Eukaryota</taxon>
        <taxon>Viridiplantae</taxon>
        <taxon>Streptophyta</taxon>
        <taxon>Embryophyta</taxon>
        <taxon>Tracheophyta</taxon>
        <taxon>Spermatophyta</taxon>
        <taxon>Magnoliopsida</taxon>
        <taxon>eudicotyledons</taxon>
        <taxon>Gunneridae</taxon>
        <taxon>Pentapetalae</taxon>
        <taxon>rosids</taxon>
        <taxon>fabids</taxon>
        <taxon>Fabales</taxon>
        <taxon>Fabaceae</taxon>
        <taxon>Papilionoideae</taxon>
        <taxon>50 kb inversion clade</taxon>
        <taxon>dalbergioids sensu lato</taxon>
        <taxon>Dalbergieae</taxon>
        <taxon>Pterocarpus clade</taxon>
        <taxon>Arachis</taxon>
    </lineage>
</organism>
<accession>A0A444XNH5</accession>
<evidence type="ECO:0000259" key="1">
    <source>
        <dbReference type="Pfam" id="PF10536"/>
    </source>
</evidence>
<proteinExistence type="predicted"/>
<dbReference type="PANTHER" id="PTHR46033">
    <property type="entry name" value="PROTEIN MAIN-LIKE 2"/>
    <property type="match status" value="1"/>
</dbReference>
<dbReference type="GO" id="GO:0010073">
    <property type="term" value="P:meristem maintenance"/>
    <property type="evidence" value="ECO:0007669"/>
    <property type="project" value="InterPro"/>
</dbReference>
<dbReference type="InterPro" id="IPR019557">
    <property type="entry name" value="AminoTfrase-like_pln_mobile"/>
</dbReference>
<dbReference type="EMBL" id="SDMP01000019">
    <property type="protein sequence ID" value="RYQ91115.1"/>
    <property type="molecule type" value="Genomic_DNA"/>
</dbReference>
<gene>
    <name evidence="2" type="ORF">Ahy_B09g096983</name>
</gene>
<dbReference type="PANTHER" id="PTHR46033:SF8">
    <property type="entry name" value="PROTEIN MAINTENANCE OF MERISTEMS-LIKE"/>
    <property type="match status" value="1"/>
</dbReference>